<name>A0A2V2MYY9_9EURY</name>
<dbReference type="EMBL" id="QGMY01000011">
    <property type="protein sequence ID" value="PWR70636.1"/>
    <property type="molecule type" value="Genomic_DNA"/>
</dbReference>
<sequence>MHSFFGNKDNVRVLSDGFDLLGDQSGSKKISDICTDVRGLIEEDDDFYPAFFSLEALLTSLHDDQAAISLISHDSRIMDYPIFRFRYADHCRRVGDTISSEEIFRSYVPGTSESLKDKIYGFLAAGRIGNEGEAALRWAALLGRETWG</sequence>
<dbReference type="OrthoDB" id="117155at2157"/>
<dbReference type="GeneID" id="97547636"/>
<comment type="caution">
    <text evidence="1">The sequence shown here is derived from an EMBL/GenBank/DDBJ whole genome shotgun (WGS) entry which is preliminary data.</text>
</comment>
<gene>
    <name evidence="1" type="ORF">DK846_14700</name>
</gene>
<proteinExistence type="predicted"/>
<organism evidence="1 2">
    <name type="scientific">Methanospirillum lacunae</name>
    <dbReference type="NCBI Taxonomy" id="668570"/>
    <lineage>
        <taxon>Archaea</taxon>
        <taxon>Methanobacteriati</taxon>
        <taxon>Methanobacteriota</taxon>
        <taxon>Stenosarchaea group</taxon>
        <taxon>Methanomicrobia</taxon>
        <taxon>Methanomicrobiales</taxon>
        <taxon>Methanospirillaceae</taxon>
        <taxon>Methanospirillum</taxon>
    </lineage>
</organism>
<dbReference type="AlphaFoldDB" id="A0A2V2MYY9"/>
<accession>A0A2V2MYY9</accession>
<keyword evidence="2" id="KW-1185">Reference proteome</keyword>
<protein>
    <submittedName>
        <fullName evidence="1">Uncharacterized protein</fullName>
    </submittedName>
</protein>
<dbReference type="RefSeq" id="WP_109969749.1">
    <property type="nucleotide sequence ID" value="NZ_CP176093.1"/>
</dbReference>
<reference evidence="1 2" key="1">
    <citation type="submission" date="2018-05" db="EMBL/GenBank/DDBJ databases">
        <title>Draft genome of Methanospirillum lacunae Ki8-1.</title>
        <authorList>
            <person name="Dueholm M.S."/>
            <person name="Nielsen P.H."/>
            <person name="Bakmann L.F."/>
            <person name="Otzen D.E."/>
        </authorList>
    </citation>
    <scope>NUCLEOTIDE SEQUENCE [LARGE SCALE GENOMIC DNA]</scope>
    <source>
        <strain evidence="1 2">Ki8-1</strain>
    </source>
</reference>
<dbReference type="Proteomes" id="UP000245657">
    <property type="component" value="Unassembled WGS sequence"/>
</dbReference>
<evidence type="ECO:0000313" key="1">
    <source>
        <dbReference type="EMBL" id="PWR70636.1"/>
    </source>
</evidence>
<evidence type="ECO:0000313" key="2">
    <source>
        <dbReference type="Proteomes" id="UP000245657"/>
    </source>
</evidence>